<proteinExistence type="inferred from homology"/>
<evidence type="ECO:0000313" key="9">
    <source>
        <dbReference type="Proteomes" id="UP001479436"/>
    </source>
</evidence>
<evidence type="ECO:0000256" key="7">
    <source>
        <dbReference type="RuleBase" id="RU000461"/>
    </source>
</evidence>
<dbReference type="PRINTS" id="PR00385">
    <property type="entry name" value="P450"/>
</dbReference>
<dbReference type="InterPro" id="IPR002401">
    <property type="entry name" value="Cyt_P450_E_grp-I"/>
</dbReference>
<dbReference type="InterPro" id="IPR036396">
    <property type="entry name" value="Cyt_P450_sf"/>
</dbReference>
<evidence type="ECO:0000256" key="6">
    <source>
        <dbReference type="ARBA" id="ARBA00023033"/>
    </source>
</evidence>
<comment type="similarity">
    <text evidence="1 7">Belongs to the cytochrome P450 family.</text>
</comment>
<dbReference type="InterPro" id="IPR001128">
    <property type="entry name" value="Cyt_P450"/>
</dbReference>
<keyword evidence="4 7" id="KW-0560">Oxidoreductase</keyword>
<dbReference type="PANTHER" id="PTHR24291:SF50">
    <property type="entry name" value="BIFUNCTIONAL ALBAFLAVENONE MONOOXYGENASE_TERPENE SYNTHASE"/>
    <property type="match status" value="1"/>
</dbReference>
<dbReference type="EMBL" id="JASJQH010007211">
    <property type="protein sequence ID" value="KAK9712551.1"/>
    <property type="molecule type" value="Genomic_DNA"/>
</dbReference>
<gene>
    <name evidence="8" type="ORF">K7432_007085</name>
</gene>
<protein>
    <recommendedName>
        <fullName evidence="10">Cytochrome P450</fullName>
    </recommendedName>
</protein>
<dbReference type="InterPro" id="IPR050196">
    <property type="entry name" value="Cytochrome_P450_Monoox"/>
</dbReference>
<dbReference type="InterPro" id="IPR017972">
    <property type="entry name" value="Cyt_P450_CS"/>
</dbReference>
<accession>A0ABR2W1K4</accession>
<keyword evidence="2 7" id="KW-0349">Heme</keyword>
<dbReference type="PANTHER" id="PTHR24291">
    <property type="entry name" value="CYTOCHROME P450 FAMILY 4"/>
    <property type="match status" value="1"/>
</dbReference>
<keyword evidence="6 7" id="KW-0503">Monooxygenase</keyword>
<evidence type="ECO:0000256" key="5">
    <source>
        <dbReference type="ARBA" id="ARBA00023004"/>
    </source>
</evidence>
<dbReference type="PRINTS" id="PR00463">
    <property type="entry name" value="EP450I"/>
</dbReference>
<dbReference type="SUPFAM" id="SSF48264">
    <property type="entry name" value="Cytochrome P450"/>
    <property type="match status" value="1"/>
</dbReference>
<keyword evidence="3 7" id="KW-0479">Metal-binding</keyword>
<evidence type="ECO:0000313" key="8">
    <source>
        <dbReference type="EMBL" id="KAK9712551.1"/>
    </source>
</evidence>
<dbReference type="Pfam" id="PF00067">
    <property type="entry name" value="p450"/>
    <property type="match status" value="1"/>
</dbReference>
<evidence type="ECO:0008006" key="10">
    <source>
        <dbReference type="Google" id="ProtNLM"/>
    </source>
</evidence>
<evidence type="ECO:0000256" key="4">
    <source>
        <dbReference type="ARBA" id="ARBA00023002"/>
    </source>
</evidence>
<evidence type="ECO:0000256" key="2">
    <source>
        <dbReference type="ARBA" id="ARBA00022617"/>
    </source>
</evidence>
<name>A0ABR2W1K4_9FUNG</name>
<dbReference type="PROSITE" id="PS00086">
    <property type="entry name" value="CYTOCHROME_P450"/>
    <property type="match status" value="1"/>
</dbReference>
<organism evidence="8 9">
    <name type="scientific">Basidiobolus ranarum</name>
    <dbReference type="NCBI Taxonomy" id="34480"/>
    <lineage>
        <taxon>Eukaryota</taxon>
        <taxon>Fungi</taxon>
        <taxon>Fungi incertae sedis</taxon>
        <taxon>Zoopagomycota</taxon>
        <taxon>Entomophthoromycotina</taxon>
        <taxon>Basidiobolomycetes</taxon>
        <taxon>Basidiobolales</taxon>
        <taxon>Basidiobolaceae</taxon>
        <taxon>Basidiobolus</taxon>
    </lineage>
</organism>
<evidence type="ECO:0000256" key="1">
    <source>
        <dbReference type="ARBA" id="ARBA00010617"/>
    </source>
</evidence>
<keyword evidence="9" id="KW-1185">Reference proteome</keyword>
<reference evidence="8 9" key="1">
    <citation type="submission" date="2023-04" db="EMBL/GenBank/DDBJ databases">
        <title>Genome of Basidiobolus ranarum AG-B5.</title>
        <authorList>
            <person name="Stajich J.E."/>
            <person name="Carter-House D."/>
            <person name="Gryganskyi A."/>
        </authorList>
    </citation>
    <scope>NUCLEOTIDE SEQUENCE [LARGE SCALE GENOMIC DNA]</scope>
    <source>
        <strain evidence="8 9">AG-B5</strain>
    </source>
</reference>
<comment type="caution">
    <text evidence="8">The sequence shown here is derived from an EMBL/GenBank/DDBJ whole genome shotgun (WGS) entry which is preliminary data.</text>
</comment>
<keyword evidence="5 7" id="KW-0408">Iron</keyword>
<dbReference type="Proteomes" id="UP001479436">
    <property type="component" value="Unassembled WGS sequence"/>
</dbReference>
<dbReference type="Gene3D" id="1.10.630.10">
    <property type="entry name" value="Cytochrome P450"/>
    <property type="match status" value="1"/>
</dbReference>
<sequence length="495" mass="56749">MDILSITIVISAVIVATSWYLYSKVKCPKELEHIPAVSLWKSLWASVQAMDAAECFDKLVMPVITEKGVARQFEFGKWMVIVSNADYAKAILMKANIFPKIILSQEQPNTLWAKFSGVNIVTSNGDEWKKHRRVVNPIFHRTWTTTAFGELVARLITHIDKQSTHVAVKELMQRMTLDALGKVIFDHDFNSIENQGGEIVELYSTLATRISDPFYSMFPFLENVPLVGRREYQTELEKFNQLVMSIIKSKVAKVREGSVKDLQSADLVTLMIQASEMEKEKLTLEEIRNNVVMFLFAGHDTTANALSSAIYYLSIYPEYQEQARDEINRLLGDKAENMCPTFEQQQSSLPFITAVMKEAMRLHPSAALIAPRRTIEPIQFGEFLIPVGTTTNVHIYSMHHNPNLWENPYRFMPERFLDDKVNQDLFSWMPFGGGSRRCIGMNFSLIEQRIVLSMLLRKFSWTLPTDSIHFDRLKSMPGSSLMEVRDLTMNFKALY</sequence>
<evidence type="ECO:0000256" key="3">
    <source>
        <dbReference type="ARBA" id="ARBA00022723"/>
    </source>
</evidence>